<protein>
    <recommendedName>
        <fullName evidence="10">ABC transporter domain-containing protein</fullName>
    </recommendedName>
</protein>
<feature type="domain" description="ABC transporter" evidence="10">
    <location>
        <begin position="586"/>
        <end position="824"/>
    </location>
</feature>
<keyword evidence="8 9" id="KW-0472">Membrane</keyword>
<dbReference type="GO" id="GO:0016020">
    <property type="term" value="C:membrane"/>
    <property type="evidence" value="ECO:0007669"/>
    <property type="project" value="UniProtKB-SubCell"/>
</dbReference>
<evidence type="ECO:0000256" key="4">
    <source>
        <dbReference type="ARBA" id="ARBA00022692"/>
    </source>
</evidence>
<accession>A0A6A5CFT4</accession>
<evidence type="ECO:0000259" key="10">
    <source>
        <dbReference type="PROSITE" id="PS50893"/>
    </source>
</evidence>
<dbReference type="InterPro" id="IPR003593">
    <property type="entry name" value="AAA+_ATPase"/>
</dbReference>
<dbReference type="RefSeq" id="XP_044568921.1">
    <property type="nucleotide sequence ID" value="XM_044711124.1"/>
</dbReference>
<dbReference type="InterPro" id="IPR026082">
    <property type="entry name" value="ABCA"/>
</dbReference>
<evidence type="ECO:0000256" key="8">
    <source>
        <dbReference type="ARBA" id="ARBA00023136"/>
    </source>
</evidence>
<dbReference type="InterPro" id="IPR003439">
    <property type="entry name" value="ABC_transporter-like_ATP-bd"/>
</dbReference>
<dbReference type="PANTHER" id="PTHR19229">
    <property type="entry name" value="ATP-BINDING CASSETTE TRANSPORTER SUBFAMILY A ABCA"/>
    <property type="match status" value="1"/>
</dbReference>
<dbReference type="PROSITE" id="PS50893">
    <property type="entry name" value="ABC_TRANSPORTER_2"/>
    <property type="match status" value="1"/>
</dbReference>
<dbReference type="EMBL" id="VFQX01000003">
    <property type="protein sequence ID" value="KAF0984208.1"/>
    <property type="molecule type" value="Genomic_DNA"/>
</dbReference>
<feature type="transmembrane region" description="Helical" evidence="9">
    <location>
        <begin position="312"/>
        <end position="337"/>
    </location>
</feature>
<evidence type="ECO:0000256" key="1">
    <source>
        <dbReference type="ARBA" id="ARBA00004141"/>
    </source>
</evidence>
<feature type="transmembrane region" description="Helical" evidence="9">
    <location>
        <begin position="349"/>
        <end position="370"/>
    </location>
</feature>
<evidence type="ECO:0000256" key="5">
    <source>
        <dbReference type="ARBA" id="ARBA00022741"/>
    </source>
</evidence>
<name>A0A6A5CFT4_NAEFO</name>
<dbReference type="AlphaFoldDB" id="A0A6A5CFT4"/>
<organism evidence="11 12">
    <name type="scientific">Naegleria fowleri</name>
    <name type="common">Brain eating amoeba</name>
    <dbReference type="NCBI Taxonomy" id="5763"/>
    <lineage>
        <taxon>Eukaryota</taxon>
        <taxon>Discoba</taxon>
        <taxon>Heterolobosea</taxon>
        <taxon>Tetramitia</taxon>
        <taxon>Eutetramitia</taxon>
        <taxon>Vahlkampfiidae</taxon>
        <taxon>Naegleria</taxon>
    </lineage>
</organism>
<dbReference type="Gene3D" id="3.40.50.300">
    <property type="entry name" value="P-loop containing nucleotide triphosphate hydrolases"/>
    <property type="match status" value="1"/>
</dbReference>
<dbReference type="VEuPathDB" id="AmoebaDB:FDP41_007385"/>
<feature type="transmembrane region" description="Helical" evidence="9">
    <location>
        <begin position="486"/>
        <end position="511"/>
    </location>
</feature>
<feature type="transmembrane region" description="Helical" evidence="9">
    <location>
        <begin position="268"/>
        <end position="292"/>
    </location>
</feature>
<dbReference type="VEuPathDB" id="AmoebaDB:NfTy_002740"/>
<dbReference type="GO" id="GO:0005524">
    <property type="term" value="F:ATP binding"/>
    <property type="evidence" value="ECO:0007669"/>
    <property type="project" value="UniProtKB-KW"/>
</dbReference>
<feature type="transmembrane region" description="Helical" evidence="9">
    <location>
        <begin position="382"/>
        <end position="399"/>
    </location>
</feature>
<dbReference type="InterPro" id="IPR017871">
    <property type="entry name" value="ABC_transporter-like_CS"/>
</dbReference>
<dbReference type="GO" id="GO:0016887">
    <property type="term" value="F:ATP hydrolysis activity"/>
    <property type="evidence" value="ECO:0007669"/>
    <property type="project" value="InterPro"/>
</dbReference>
<keyword evidence="7 9" id="KW-1133">Transmembrane helix</keyword>
<comment type="subcellular location">
    <subcellularLocation>
        <location evidence="1">Membrane</location>
        <topology evidence="1">Multi-pass membrane protein</topology>
    </subcellularLocation>
</comment>
<evidence type="ECO:0000256" key="6">
    <source>
        <dbReference type="ARBA" id="ARBA00022840"/>
    </source>
</evidence>
<evidence type="ECO:0000256" key="7">
    <source>
        <dbReference type="ARBA" id="ARBA00022989"/>
    </source>
</evidence>
<feature type="transmembrane region" description="Helical" evidence="9">
    <location>
        <begin position="27"/>
        <end position="47"/>
    </location>
</feature>
<gene>
    <name evidence="11" type="ORF">FDP41_007385</name>
</gene>
<dbReference type="PROSITE" id="PS00211">
    <property type="entry name" value="ABC_TRANSPORTER_1"/>
    <property type="match status" value="1"/>
</dbReference>
<dbReference type="FunFam" id="3.40.50.300:FF:000335">
    <property type="entry name" value="ATP binding cassette subfamily A member 5"/>
    <property type="match status" value="1"/>
</dbReference>
<comment type="similarity">
    <text evidence="2">Belongs to the ABC transporter superfamily. ABCA family.</text>
</comment>
<evidence type="ECO:0000256" key="9">
    <source>
        <dbReference type="SAM" id="Phobius"/>
    </source>
</evidence>
<dbReference type="InterPro" id="IPR027417">
    <property type="entry name" value="P-loop_NTPase"/>
</dbReference>
<feature type="transmembrane region" description="Helical" evidence="9">
    <location>
        <begin position="411"/>
        <end position="435"/>
    </location>
</feature>
<evidence type="ECO:0000313" key="12">
    <source>
        <dbReference type="Proteomes" id="UP000444721"/>
    </source>
</evidence>
<keyword evidence="6" id="KW-0067">ATP-binding</keyword>
<dbReference type="OrthoDB" id="6435757at2759"/>
<dbReference type="SMART" id="SM00382">
    <property type="entry name" value="AAA"/>
    <property type="match status" value="1"/>
</dbReference>
<dbReference type="VEuPathDB" id="AmoebaDB:NF0000470"/>
<evidence type="ECO:0000313" key="11">
    <source>
        <dbReference type="EMBL" id="KAF0984208.1"/>
    </source>
</evidence>
<dbReference type="Proteomes" id="UP000444721">
    <property type="component" value="Unassembled WGS sequence"/>
</dbReference>
<dbReference type="GeneID" id="68114603"/>
<keyword evidence="3" id="KW-0813">Transport</keyword>
<sequence>MRNYLRKYPRQVIALLYRECFNLRSEWITWIFRILAPSLIVVLLFIIQQSILSLTATNGNTLYESDFTLPNVPQSLKKPSPGEKYLLISNDGCPFYRDGPDLFNISRIIAEMNDPPLSYMENSTTCLEFGEWSKCEKDICVIGTTQNSISPTRFKKLIQSNVILGAWVLQSWREYMTDSLVWDVEVIPSYLTSIRNPFFPLPAGVTKVSEEQNKLTLMSVIDRAFNLANATRNSKPYTLDMKINHMPSKRGQDNPHGNELATVVSQRLVTIMIPTFIIISLFLSASHVNTLIARDRQLRVGMKCYGLMNSSYWTFVFLFEAIHLALVCAIITAMGYICQLNFFTGCHDPLVIFIILWGMAFYFCCLLATASTYIRANSASNITLFFLLVSNVLFSLVTLQPEAMMSPTVRIIVPEPIAIVGGPLYIFPTAAYSIAMTTISFMTSSYYDEKTGLLISPPGFKDIDYWVSPVQTFYDQQGSIRYYDDLVLAPYLCMIDIIGQGIVFILLTMYLDNVIPPAFDGIRQSIFYPFSPKYWGFRSNKIGRDDLAIDFDTHGTAFEVLEDIDPDVAREYKETTRTFQNADVSISVIQLSKTFTSFLKRNTNNKNALNSVSFHAKRNEITAILGHSAAGKSTLCKILTGLMAPSSGDAIIEKMSIANDFQHIQEHIGVCMQDDFIIDNLTARQHIYFFSMIRAVPFRQLREEAKTKLERVFLTDSADKQTRTFSGGMKRRLSLATSMIGDPSILFLDEITTGVDVVIKRKIWNMLAQYKNMGKTIILTTHSMEEAENIGDKIVVLALGKIRACGNISHLKKRWGAGYKVDLIMNNNSNSNGEKIKNSLSTKYTPNKLILIKENTNTNSLTYRLNMKPKQIYEFLQFLNSTFSLDESTDNILKDYALSFTSMKDVFTRVTHGGSYELEAALIQEKGTNMNEEQDEEEDDAEEPFEQPQVNKRFFSLLSQLQSDKIKLVMDKNYSLQDLRSDNVEIEITVKARHNVGSNDIRV</sequence>
<dbReference type="CDD" id="cd03263">
    <property type="entry name" value="ABC_subfamily_A"/>
    <property type="match status" value="1"/>
</dbReference>
<comment type="caution">
    <text evidence="11">The sequence shown here is derived from an EMBL/GenBank/DDBJ whole genome shotgun (WGS) entry which is preliminary data.</text>
</comment>
<reference evidence="11 12" key="1">
    <citation type="journal article" date="2019" name="Sci. Rep.">
        <title>Nanopore sequencing improves the draft genome of the human pathogenic amoeba Naegleria fowleri.</title>
        <authorList>
            <person name="Liechti N."/>
            <person name="Schurch N."/>
            <person name="Bruggmann R."/>
            <person name="Wittwer M."/>
        </authorList>
    </citation>
    <scope>NUCLEOTIDE SEQUENCE [LARGE SCALE GENOMIC DNA]</scope>
    <source>
        <strain evidence="11 12">ATCC 30894</strain>
    </source>
</reference>
<keyword evidence="5" id="KW-0547">Nucleotide-binding</keyword>
<dbReference type="GO" id="GO:0140359">
    <property type="term" value="F:ABC-type transporter activity"/>
    <property type="evidence" value="ECO:0007669"/>
    <property type="project" value="InterPro"/>
</dbReference>
<keyword evidence="4 9" id="KW-0812">Transmembrane</keyword>
<keyword evidence="12" id="KW-1185">Reference proteome</keyword>
<evidence type="ECO:0000256" key="3">
    <source>
        <dbReference type="ARBA" id="ARBA00022448"/>
    </source>
</evidence>
<dbReference type="SUPFAM" id="SSF52540">
    <property type="entry name" value="P-loop containing nucleoside triphosphate hydrolases"/>
    <property type="match status" value="1"/>
</dbReference>
<evidence type="ECO:0000256" key="2">
    <source>
        <dbReference type="ARBA" id="ARBA00008869"/>
    </source>
</evidence>
<proteinExistence type="inferred from homology"/>
<dbReference type="Pfam" id="PF00005">
    <property type="entry name" value="ABC_tran"/>
    <property type="match status" value="1"/>
</dbReference>